<evidence type="ECO:0000256" key="2">
    <source>
        <dbReference type="ARBA" id="ARBA00022857"/>
    </source>
</evidence>
<proteinExistence type="inferred from homology"/>
<dbReference type="PANTHER" id="PTHR24320">
    <property type="entry name" value="RETINOL DEHYDROGENASE"/>
    <property type="match status" value="1"/>
</dbReference>
<keyword evidence="5" id="KW-1185">Reference proteome</keyword>
<name>A0A439DGG7_9PEZI</name>
<comment type="caution">
    <text evidence="4">The sequence shown here is derived from an EMBL/GenBank/DDBJ whole genome shotgun (WGS) entry which is preliminary data.</text>
</comment>
<dbReference type="PANTHER" id="PTHR24320:SF236">
    <property type="entry name" value="SHORT-CHAIN DEHYDROGENASE-RELATED"/>
    <property type="match status" value="1"/>
</dbReference>
<evidence type="ECO:0000256" key="1">
    <source>
        <dbReference type="ARBA" id="ARBA00006484"/>
    </source>
</evidence>
<dbReference type="Proteomes" id="UP000286045">
    <property type="component" value="Unassembled WGS sequence"/>
</dbReference>
<reference evidence="4 5" key="1">
    <citation type="submission" date="2018-12" db="EMBL/GenBank/DDBJ databases">
        <title>Draft genome sequence of Xylaria grammica IHI A82.</title>
        <authorList>
            <person name="Buettner E."/>
            <person name="Kellner H."/>
        </authorList>
    </citation>
    <scope>NUCLEOTIDE SEQUENCE [LARGE SCALE GENOMIC DNA]</scope>
    <source>
        <strain evidence="4 5">IHI A82</strain>
    </source>
</reference>
<dbReference type="EMBL" id="RYZI01000025">
    <property type="protein sequence ID" value="RWA13502.1"/>
    <property type="molecule type" value="Genomic_DNA"/>
</dbReference>
<protein>
    <submittedName>
        <fullName evidence="4">Uncharacterized protein</fullName>
    </submittedName>
</protein>
<sequence>MPGTLSFIKQSFPGKPTFTEEHMPELTDKVAIVTGSNTGLGKEVAQILYAKGTRVYMMARNEGNTKSAMSSIRAAVPESSGELIYIPLDLSDFNKVKAAADEFLAREQSLHLLINNAGVGYPPKGSRTVQGWELQLGVNCLGTWLFTQLLTPTIVATAKMSPPNSVRVAWVSSSAAEAVSPKNFVQGLPANNQSAANDKYENRGSFEAYCLSKLGGYYYAAEYAARHKSDGIVSVSLNPGNLDSDFWREQGAMTTCILRKTLLYPPKMGRLHRALRRPVPRGYPGQVWEIYCAMGTVLGGVAGVSGCDEAEIRERHGRGAGVLEMVRDPASPVSLKQHGGDPAAIAEPNWLGFIIPRLLGVVDLLAIFR</sequence>
<gene>
    <name evidence="4" type="ORF">EKO27_g1579</name>
</gene>
<dbReference type="AlphaFoldDB" id="A0A439DGG7"/>
<dbReference type="InterPro" id="IPR036291">
    <property type="entry name" value="NAD(P)-bd_dom_sf"/>
</dbReference>
<accession>A0A439DGG7</accession>
<keyword evidence="2" id="KW-0521">NADP</keyword>
<dbReference type="STRING" id="363999.A0A439DGG7"/>
<evidence type="ECO:0000256" key="3">
    <source>
        <dbReference type="ARBA" id="ARBA00023002"/>
    </source>
</evidence>
<organism evidence="4 5">
    <name type="scientific">Xylaria grammica</name>
    <dbReference type="NCBI Taxonomy" id="363999"/>
    <lineage>
        <taxon>Eukaryota</taxon>
        <taxon>Fungi</taxon>
        <taxon>Dikarya</taxon>
        <taxon>Ascomycota</taxon>
        <taxon>Pezizomycotina</taxon>
        <taxon>Sordariomycetes</taxon>
        <taxon>Xylariomycetidae</taxon>
        <taxon>Xylariales</taxon>
        <taxon>Xylariaceae</taxon>
        <taxon>Xylaria</taxon>
    </lineage>
</organism>
<dbReference type="PRINTS" id="PR00081">
    <property type="entry name" value="GDHRDH"/>
</dbReference>
<evidence type="ECO:0000313" key="5">
    <source>
        <dbReference type="Proteomes" id="UP000286045"/>
    </source>
</evidence>
<comment type="similarity">
    <text evidence="1">Belongs to the short-chain dehydrogenases/reductases (SDR) family.</text>
</comment>
<dbReference type="SUPFAM" id="SSF51735">
    <property type="entry name" value="NAD(P)-binding Rossmann-fold domains"/>
    <property type="match status" value="1"/>
</dbReference>
<dbReference type="Pfam" id="PF00106">
    <property type="entry name" value="adh_short"/>
    <property type="match status" value="1"/>
</dbReference>
<dbReference type="GO" id="GO:0016491">
    <property type="term" value="F:oxidoreductase activity"/>
    <property type="evidence" value="ECO:0007669"/>
    <property type="project" value="UniProtKB-KW"/>
</dbReference>
<dbReference type="Gene3D" id="3.40.50.720">
    <property type="entry name" value="NAD(P)-binding Rossmann-like Domain"/>
    <property type="match status" value="1"/>
</dbReference>
<keyword evidence="3" id="KW-0560">Oxidoreductase</keyword>
<evidence type="ECO:0000313" key="4">
    <source>
        <dbReference type="EMBL" id="RWA13502.1"/>
    </source>
</evidence>
<dbReference type="InterPro" id="IPR002347">
    <property type="entry name" value="SDR_fam"/>
</dbReference>